<evidence type="ECO:0000256" key="5">
    <source>
        <dbReference type="ARBA" id="ARBA00022475"/>
    </source>
</evidence>
<evidence type="ECO:0000256" key="10">
    <source>
        <dbReference type="ARBA" id="ARBA00023136"/>
    </source>
</evidence>
<dbReference type="PIRSF" id="PIRSF500217">
    <property type="entry name" value="AlgI"/>
    <property type="match status" value="1"/>
</dbReference>
<keyword evidence="7 14" id="KW-0812">Transmembrane</keyword>
<evidence type="ECO:0000256" key="6">
    <source>
        <dbReference type="ARBA" id="ARBA00022679"/>
    </source>
</evidence>
<dbReference type="InterPro" id="IPR051085">
    <property type="entry name" value="MB_O-acyltransferase"/>
</dbReference>
<reference evidence="15" key="1">
    <citation type="submission" date="2020-12" db="EMBL/GenBank/DDBJ databases">
        <title>Oil enriched cultivation method for isolating marine PHA-producing bacteria.</title>
        <authorList>
            <person name="Zheng W."/>
            <person name="Yu S."/>
            <person name="Huang Y."/>
        </authorList>
    </citation>
    <scope>NUCLEOTIDE SEQUENCE</scope>
    <source>
        <strain evidence="15">SY-2-12</strain>
    </source>
</reference>
<feature type="transmembrane region" description="Helical" evidence="14">
    <location>
        <begin position="81"/>
        <end position="100"/>
    </location>
</feature>
<evidence type="ECO:0000256" key="8">
    <source>
        <dbReference type="ARBA" id="ARBA00022841"/>
    </source>
</evidence>
<dbReference type="PIRSF" id="PIRSF016636">
    <property type="entry name" value="AlgI_DltB"/>
    <property type="match status" value="1"/>
</dbReference>
<dbReference type="Pfam" id="PF03062">
    <property type="entry name" value="MBOAT"/>
    <property type="match status" value="1"/>
</dbReference>
<feature type="transmembrane region" description="Helical" evidence="14">
    <location>
        <begin position="319"/>
        <end position="339"/>
    </location>
</feature>
<feature type="transmembrane region" description="Helical" evidence="14">
    <location>
        <begin position="186"/>
        <end position="203"/>
    </location>
</feature>
<evidence type="ECO:0000313" key="16">
    <source>
        <dbReference type="Proteomes" id="UP000664096"/>
    </source>
</evidence>
<gene>
    <name evidence="15" type="ORF">JF539_05965</name>
</gene>
<keyword evidence="5 13" id="KW-1003">Cell membrane</keyword>
<comment type="similarity">
    <text evidence="3 13">Belongs to the membrane-bound acyltransferase family.</text>
</comment>
<evidence type="ECO:0000256" key="4">
    <source>
        <dbReference type="ARBA" id="ARBA00016084"/>
    </source>
</evidence>
<comment type="subcellular location">
    <subcellularLocation>
        <location evidence="1">Cell membrane</location>
        <topology evidence="1">Multi-pass membrane protein</topology>
    </subcellularLocation>
</comment>
<feature type="transmembrane region" description="Helical" evidence="14">
    <location>
        <begin position="441"/>
        <end position="461"/>
    </location>
</feature>
<dbReference type="InterPro" id="IPR028362">
    <property type="entry name" value="AlgI"/>
</dbReference>
<proteinExistence type="inferred from homology"/>
<accession>A0A939EC46</accession>
<keyword evidence="10 13" id="KW-0472">Membrane</keyword>
<dbReference type="PANTHER" id="PTHR13285:SF23">
    <property type="entry name" value="TEICHOIC ACID D-ALANYLTRANSFERASE"/>
    <property type="match status" value="1"/>
</dbReference>
<dbReference type="GO" id="GO:0005886">
    <property type="term" value="C:plasma membrane"/>
    <property type="evidence" value="ECO:0007669"/>
    <property type="project" value="UniProtKB-SubCell"/>
</dbReference>
<protein>
    <recommendedName>
        <fullName evidence="4">Probable alginate O-acetylase AlgI</fullName>
    </recommendedName>
    <alternativeName>
        <fullName evidence="12">Alginate biosynthesis protein AlgI</fullName>
    </alternativeName>
</protein>
<feature type="transmembrane region" description="Helical" evidence="14">
    <location>
        <begin position="150"/>
        <end position="171"/>
    </location>
</feature>
<evidence type="ECO:0000256" key="13">
    <source>
        <dbReference type="PIRNR" id="PIRNR016636"/>
    </source>
</evidence>
<evidence type="ECO:0000256" key="7">
    <source>
        <dbReference type="ARBA" id="ARBA00022692"/>
    </source>
</evidence>
<dbReference type="AlphaFoldDB" id="A0A939EC46"/>
<evidence type="ECO:0000256" key="1">
    <source>
        <dbReference type="ARBA" id="ARBA00004651"/>
    </source>
</evidence>
<name>A0A939EC46_9HYPH</name>
<feature type="transmembrane region" description="Helical" evidence="14">
    <location>
        <begin position="345"/>
        <end position="364"/>
    </location>
</feature>
<feature type="transmembrane region" description="Helical" evidence="14">
    <location>
        <begin position="31"/>
        <end position="47"/>
    </location>
</feature>
<dbReference type="Proteomes" id="UP000664096">
    <property type="component" value="Unassembled WGS sequence"/>
</dbReference>
<comment type="caution">
    <text evidence="15">The sequence shown here is derived from an EMBL/GenBank/DDBJ whole genome shotgun (WGS) entry which is preliminary data.</text>
</comment>
<feature type="transmembrane region" description="Helical" evidence="14">
    <location>
        <begin position="385"/>
        <end position="404"/>
    </location>
</feature>
<evidence type="ECO:0000313" key="15">
    <source>
        <dbReference type="EMBL" id="MBN9669877.1"/>
    </source>
</evidence>
<dbReference type="RefSeq" id="WP_207139410.1">
    <property type="nucleotide sequence ID" value="NZ_JAEKJZ010000001.1"/>
</dbReference>
<keyword evidence="11 13" id="KW-0012">Acyltransferase</keyword>
<feature type="transmembrane region" description="Helical" evidence="14">
    <location>
        <begin position="6"/>
        <end position="24"/>
    </location>
</feature>
<dbReference type="EMBL" id="JAEKJZ010000001">
    <property type="protein sequence ID" value="MBN9669877.1"/>
    <property type="molecule type" value="Genomic_DNA"/>
</dbReference>
<evidence type="ECO:0000256" key="12">
    <source>
        <dbReference type="ARBA" id="ARBA00031030"/>
    </source>
</evidence>
<dbReference type="InterPro" id="IPR004299">
    <property type="entry name" value="MBOAT_fam"/>
</dbReference>
<feature type="transmembrane region" description="Helical" evidence="14">
    <location>
        <begin position="488"/>
        <end position="506"/>
    </location>
</feature>
<keyword evidence="6 13" id="KW-0808">Transferase</keyword>
<evidence type="ECO:0000256" key="9">
    <source>
        <dbReference type="ARBA" id="ARBA00022989"/>
    </source>
</evidence>
<sequence>MLFSSLQFIFLFLPFTLAGYYGLIYFGKRDWIFLFLVFASLVFYSVWNPPYVFLLIGSVLGNYVCGKIIQTRAEKNKSNGLSLLLGTVGNLAILGWFKYANFFVDNVNAVTSTQWTLDNIILPLAISFYTFQQIAYLVDIARGEVKAGGIWRYATFVIFFPQLIAGPIVHYKEMMPQFFGRNLGRFWRADLAVGLTIFAIGLFKKTVIADSAATFASPVFDAAHAGQPIDLLMGWKAASCYTIQLYFDFSGYSDMAIGLARMFGIRLPVNFHSPLRAGSIIEYWRRWHITLQHFIVNYMYQPLVLPLARFSVDRGYGKWGSFFVTVAAPTVLVFIIIGLWHGSAWTFVLFGLMHGTYLAVNECWRLLMRKKRRRGGGPGQLTVTVYYLITLACVVLANVMFRAVTPQDAWTIWAAMFQINQITGAWEAFPGTLAEVFSEPFLFVLCCVFIVALAPNTQQLLSRYRPVLEWERWRKVALPVIPLTWRPTALWAVWTGIVLFLGIAFISRAQTEFIYFNF</sequence>
<dbReference type="PANTHER" id="PTHR13285">
    <property type="entry name" value="ACYLTRANSFERASE"/>
    <property type="match status" value="1"/>
</dbReference>
<evidence type="ECO:0000256" key="3">
    <source>
        <dbReference type="ARBA" id="ARBA00010323"/>
    </source>
</evidence>
<organism evidence="15 16">
    <name type="scientific">Roseibium aggregatum</name>
    <dbReference type="NCBI Taxonomy" id="187304"/>
    <lineage>
        <taxon>Bacteria</taxon>
        <taxon>Pseudomonadati</taxon>
        <taxon>Pseudomonadota</taxon>
        <taxon>Alphaproteobacteria</taxon>
        <taxon>Hyphomicrobiales</taxon>
        <taxon>Stappiaceae</taxon>
        <taxon>Roseibium</taxon>
    </lineage>
</organism>
<evidence type="ECO:0000256" key="14">
    <source>
        <dbReference type="SAM" id="Phobius"/>
    </source>
</evidence>
<comment type="pathway">
    <text evidence="2">Glycan biosynthesis; alginate biosynthesis.</text>
</comment>
<keyword evidence="8" id="KW-0016">Alginate biosynthesis</keyword>
<evidence type="ECO:0000256" key="2">
    <source>
        <dbReference type="ARBA" id="ARBA00005182"/>
    </source>
</evidence>
<dbReference type="GO" id="GO:0042121">
    <property type="term" value="P:alginic acid biosynthetic process"/>
    <property type="evidence" value="ECO:0007669"/>
    <property type="project" value="UniProtKB-KW"/>
</dbReference>
<dbReference type="InterPro" id="IPR024194">
    <property type="entry name" value="Ac/AlaTfrase_AlgI/DltB"/>
</dbReference>
<dbReference type="GO" id="GO:0016746">
    <property type="term" value="F:acyltransferase activity"/>
    <property type="evidence" value="ECO:0007669"/>
    <property type="project" value="UniProtKB-KW"/>
</dbReference>
<feature type="transmembrane region" description="Helical" evidence="14">
    <location>
        <begin position="120"/>
        <end position="138"/>
    </location>
</feature>
<keyword evidence="9 14" id="KW-1133">Transmembrane helix</keyword>
<evidence type="ECO:0000256" key="11">
    <source>
        <dbReference type="ARBA" id="ARBA00023315"/>
    </source>
</evidence>